<keyword evidence="1" id="KW-0472">Membrane</keyword>
<comment type="caution">
    <text evidence="2">The sequence shown here is derived from an EMBL/GenBank/DDBJ whole genome shotgun (WGS) entry which is preliminary data.</text>
</comment>
<keyword evidence="1" id="KW-1133">Transmembrane helix</keyword>
<reference evidence="2 3" key="1">
    <citation type="submission" date="2023-03" db="EMBL/GenBank/DDBJ databases">
        <title>NovoSphingobium album sp. nov. isolated from polycyclic aromatic hydrocarbons- and heavy-metal polluted soil.</title>
        <authorList>
            <person name="Liu Z."/>
            <person name="Wang K."/>
        </authorList>
    </citation>
    <scope>NUCLEOTIDE SEQUENCE [LARGE SCALE GENOMIC DNA]</scope>
    <source>
        <strain evidence="2 3">H3SJ31-1</strain>
    </source>
</reference>
<gene>
    <name evidence="2" type="ORF">PYV00_19345</name>
</gene>
<evidence type="ECO:0000313" key="2">
    <source>
        <dbReference type="EMBL" id="MDE8653850.1"/>
    </source>
</evidence>
<proteinExistence type="predicted"/>
<sequence length="220" mass="24525">MATAESRLCPICRERIKVGATKCRHCDSALDWRRHLNFSSTILALLVALVSVLTFAIPAIMKAFEVAKSDLSVNYVGADDDAINFLVTNRGSRPGIVTVGIATLKYPDPLTKVDIAPMLPFRPLVIDPGATVLITQAIDQTWIRSTWRSIYEADRQVPGHVLRCPQDKQDFGWVEASFSLPLRGFDGRDSEFKKTLGIFCGPVNCGWEDQPKLFRQRTCN</sequence>
<dbReference type="Proteomes" id="UP001216253">
    <property type="component" value="Unassembled WGS sequence"/>
</dbReference>
<protein>
    <recommendedName>
        <fullName evidence="4">Zinc ribbon domain-containing protein</fullName>
    </recommendedName>
</protein>
<dbReference type="EMBL" id="JARESE010000065">
    <property type="protein sequence ID" value="MDE8653850.1"/>
    <property type="molecule type" value="Genomic_DNA"/>
</dbReference>
<evidence type="ECO:0000256" key="1">
    <source>
        <dbReference type="SAM" id="Phobius"/>
    </source>
</evidence>
<feature type="transmembrane region" description="Helical" evidence="1">
    <location>
        <begin position="42"/>
        <end position="61"/>
    </location>
</feature>
<evidence type="ECO:0008006" key="4">
    <source>
        <dbReference type="Google" id="ProtNLM"/>
    </source>
</evidence>
<accession>A0ABT5WVA6</accession>
<keyword evidence="1" id="KW-0812">Transmembrane</keyword>
<organism evidence="2 3">
    <name type="scientific">Novosphingobium album</name>
    <name type="common">ex Liu et al. 2023</name>
    <dbReference type="NCBI Taxonomy" id="3031130"/>
    <lineage>
        <taxon>Bacteria</taxon>
        <taxon>Pseudomonadati</taxon>
        <taxon>Pseudomonadota</taxon>
        <taxon>Alphaproteobacteria</taxon>
        <taxon>Sphingomonadales</taxon>
        <taxon>Sphingomonadaceae</taxon>
        <taxon>Novosphingobium</taxon>
    </lineage>
</organism>
<keyword evidence="3" id="KW-1185">Reference proteome</keyword>
<name>A0ABT5WVA6_9SPHN</name>
<evidence type="ECO:0000313" key="3">
    <source>
        <dbReference type="Proteomes" id="UP001216253"/>
    </source>
</evidence>